<reference evidence="3" key="1">
    <citation type="journal article" date="2019" name="Int. J. Syst. Evol. Microbiol.">
        <title>The Global Catalogue of Microorganisms (GCM) 10K type strain sequencing project: providing services to taxonomists for standard genome sequencing and annotation.</title>
        <authorList>
            <consortium name="The Broad Institute Genomics Platform"/>
            <consortium name="The Broad Institute Genome Sequencing Center for Infectious Disease"/>
            <person name="Wu L."/>
            <person name="Ma J."/>
        </authorList>
    </citation>
    <scope>NUCLEOTIDE SEQUENCE [LARGE SCALE GENOMIC DNA]</scope>
    <source>
        <strain evidence="3">NBRC 110044</strain>
    </source>
</reference>
<dbReference type="InterPro" id="IPR012337">
    <property type="entry name" value="RNaseH-like_sf"/>
</dbReference>
<name>A0ABQ5YK20_9NEIS</name>
<dbReference type="EMBL" id="BSOG01000006">
    <property type="protein sequence ID" value="GLR14951.1"/>
    <property type="molecule type" value="Genomic_DNA"/>
</dbReference>
<evidence type="ECO:0000259" key="1">
    <source>
        <dbReference type="PROSITE" id="PS50994"/>
    </source>
</evidence>
<evidence type="ECO:0000313" key="2">
    <source>
        <dbReference type="EMBL" id="GLR14951.1"/>
    </source>
</evidence>
<dbReference type="Gene3D" id="3.30.420.10">
    <property type="entry name" value="Ribonuclease H-like superfamily/Ribonuclease H"/>
    <property type="match status" value="1"/>
</dbReference>
<gene>
    <name evidence="2" type="ORF">GCM10007907_37410</name>
</gene>
<comment type="caution">
    <text evidence="2">The sequence shown here is derived from an EMBL/GenBank/DDBJ whole genome shotgun (WGS) entry which is preliminary data.</text>
</comment>
<dbReference type="Proteomes" id="UP001156706">
    <property type="component" value="Unassembled WGS sequence"/>
</dbReference>
<proteinExistence type="predicted"/>
<dbReference type="RefSeq" id="WP_284198020.1">
    <property type="nucleotide sequence ID" value="NZ_BSOG01000006.1"/>
</dbReference>
<dbReference type="InterPro" id="IPR036397">
    <property type="entry name" value="RNaseH_sf"/>
</dbReference>
<protein>
    <submittedName>
        <fullName evidence="2">Transposase</fullName>
    </submittedName>
</protein>
<evidence type="ECO:0000313" key="3">
    <source>
        <dbReference type="Proteomes" id="UP001156706"/>
    </source>
</evidence>
<dbReference type="InterPro" id="IPR001584">
    <property type="entry name" value="Integrase_cat-core"/>
</dbReference>
<keyword evidence="3" id="KW-1185">Reference proteome</keyword>
<accession>A0ABQ5YK20</accession>
<dbReference type="SUPFAM" id="SSF53098">
    <property type="entry name" value="Ribonuclease H-like"/>
    <property type="match status" value="1"/>
</dbReference>
<dbReference type="PROSITE" id="PS50994">
    <property type="entry name" value="INTEGRASE"/>
    <property type="match status" value="1"/>
</dbReference>
<feature type="domain" description="Integrase catalytic" evidence="1">
    <location>
        <begin position="500"/>
        <end position="692"/>
    </location>
</feature>
<sequence>MLNEQELAAFLERHDLSPDARAIVMRIRSSEPSRRVRPGRGSMTCRYPSRKMGRIIQAESHTNELAAIYSWEFDETVHEFYDQPEPFKLPYHNGARNVAPMHTSDFFLISDAFIGWVECKTDEELAKLAVERPERYAQRESKWISPPGETFASQFGLGYKVCPSGGFNWNLLRNFDFLADFMREDCPPPSDEERSTVRRLFERTAWMPLHELLTVEPALTADAIYKLIVADDIYVDLSARPLTDEFARAYRDRQVASVIDANHATMPVPCTSPFKLEVGASLSWEGASFTVAFVKDGLVTLVGENGKPVPVALESVEQLAHEGKLAGTALEADVSAGMRDQIVRGACVSATAEAHRRIKWIADHRRGAAVSRSARTMRSYAARFRQAEVAVGVGALGLIPDFKLRGNRTPRYPEAVFEIIADVERQTRERNVRRTKVELFGDIRNRCKEQGLQAPSAKTVAKWRKHHVGVHEDALQFDGHRMAYDSKPWVWTKQRGFLPHGAYPFDVAYVDHTELDLALVDKQLGEVIGRVWLTALIDGYSRKVLAYYISFDPPSGISCMMVIRECVRRHGRLSSKIIVDGGKEFAGSYFEILCAFFEMQKKTRPPAEGHFGSVMERLFGTTNKGLIHVLYGNTLILQCVRKCSRTHDPRRLAIWTLDAIDQTLGDWFEQVYHTSPHGGLQATPNAVFDAGLKEFGAREHVRIPYDAAFILSCLPTPKSRPQRNVYPGKGVKHYGEYYWCESFRSPRHENTDVPVRYDPLNMAVLYAYVDAEWQQCRAHDAPLYAYRTEREVRLASAAFRGLMLKDGSHREIRADQRAAFFRNLYDDERRLREERDANLAHELESEMPVADLSALPPAPRETYHQCEDF</sequence>
<organism evidence="2 3">
    <name type="scientific">Chitinimonas prasina</name>
    <dbReference type="NCBI Taxonomy" id="1434937"/>
    <lineage>
        <taxon>Bacteria</taxon>
        <taxon>Pseudomonadati</taxon>
        <taxon>Pseudomonadota</taxon>
        <taxon>Betaproteobacteria</taxon>
        <taxon>Neisseriales</taxon>
        <taxon>Chitinibacteraceae</taxon>
        <taxon>Chitinimonas</taxon>
    </lineage>
</organism>